<feature type="compositionally biased region" description="Polar residues" evidence="3">
    <location>
        <begin position="719"/>
        <end position="736"/>
    </location>
</feature>
<comment type="caution">
    <text evidence="4">The sequence shown here is derived from an EMBL/GenBank/DDBJ whole genome shotgun (WGS) entry which is preliminary data.</text>
</comment>
<gene>
    <name evidence="4" type="ORF">CVT24_011032</name>
</gene>
<dbReference type="SMART" id="SM00238">
    <property type="entry name" value="BIR"/>
    <property type="match status" value="2"/>
</dbReference>
<organism evidence="4 5">
    <name type="scientific">Panaeolus cyanescens</name>
    <dbReference type="NCBI Taxonomy" id="181874"/>
    <lineage>
        <taxon>Eukaryota</taxon>
        <taxon>Fungi</taxon>
        <taxon>Dikarya</taxon>
        <taxon>Basidiomycota</taxon>
        <taxon>Agaricomycotina</taxon>
        <taxon>Agaricomycetes</taxon>
        <taxon>Agaricomycetidae</taxon>
        <taxon>Agaricales</taxon>
        <taxon>Agaricineae</taxon>
        <taxon>Galeropsidaceae</taxon>
        <taxon>Panaeolus</taxon>
    </lineage>
</organism>
<dbReference type="Gene3D" id="1.10.1170.10">
    <property type="entry name" value="Inhibitor Of Apoptosis Protein (2mihbC-IAP-1), Chain A"/>
    <property type="match status" value="2"/>
</dbReference>
<accession>A0A409VG02</accession>
<proteinExistence type="predicted"/>
<feature type="compositionally biased region" description="Low complexity" evidence="3">
    <location>
        <begin position="214"/>
        <end position="231"/>
    </location>
</feature>
<evidence type="ECO:0000256" key="3">
    <source>
        <dbReference type="SAM" id="MobiDB-lite"/>
    </source>
</evidence>
<keyword evidence="2" id="KW-0862">Zinc</keyword>
<dbReference type="Proteomes" id="UP000284842">
    <property type="component" value="Unassembled WGS sequence"/>
</dbReference>
<feature type="compositionally biased region" description="Basic residues" evidence="3">
    <location>
        <begin position="546"/>
        <end position="555"/>
    </location>
</feature>
<dbReference type="InParanoid" id="A0A409VG02"/>
<sequence length="811" mass="89622">MEGLKARLESFKKSKKVKIGQKTKALKWPHPKTFNVTPETLAEAGFYYDPSPQDPDNTTCYVCSKELGAWEETDDPFDIHWMRCGATCCWANVRCGNKFDFDKSGGFVPADKSRIPTSKVMEKARYETFQVGMGWIHDKEPNHGANSKAMARAGFVFTPDKPGDDIATCFYCDLSLSGWEPNDDPLEQHRSRAQTQTSGCPFFTYSADTKKTAKPASKAQSKPSSRSTSRTAHQDLVMPTKEHDGDPDAASDSAQSTVGKSTAKTPRKGRSTSSSSTRKSSAKTPKTKRSTSRSTLKDVAEDEEEAEDGEVSEAPPPPKKKSRSKSVARSEATEEEELIEAPPTVKKKPKPKSSRSETADETEEAEEPEVRKPSRSKAKSKAPVDSQDEAPLKASRSRSKASIAPSTEDTARKSSRSKTKPKVQESEQEDVPVAPVKKNPSHQRTASRSTAKPITIVSDEEEDSEVDVPEPIHKPKSGKQKPSQPVRKDVFDDDDAMDVQVPQTHSQPLHSATDLPPLFIPKRTKSKPVVEEDTSGPSSSREKPKTVKPKSKTKQRTPAPQDSRSEREQSTSDELMPLSPVINQQNLAPIIKEKPFGKSSSFTNASKHSKVKVVEISSDEDVEETPVKRRTPAPGPQAGKENLRGSRATTEEPVLPLPAEIKPSVKEAKILQREPSLEMIVEPSTPPRPAKPDVDADVDMEDVQHEKVAQGPSTPPQPTVQLPSSPKATIPSQPMTTDVPKPIDPPIFPALSKLPFSPLTTLSEAELDMTVEEWIRYQMEVEFDKFRRDGERELQRFRKKAEEVRKVIESL</sequence>
<evidence type="ECO:0008006" key="6">
    <source>
        <dbReference type="Google" id="ProtNLM"/>
    </source>
</evidence>
<feature type="compositionally biased region" description="Acidic residues" evidence="3">
    <location>
        <begin position="458"/>
        <end position="468"/>
    </location>
</feature>
<dbReference type="GO" id="GO:0046872">
    <property type="term" value="F:metal ion binding"/>
    <property type="evidence" value="ECO:0007669"/>
    <property type="project" value="UniProtKB-KW"/>
</dbReference>
<dbReference type="InterPro" id="IPR001370">
    <property type="entry name" value="BIR_rpt"/>
</dbReference>
<dbReference type="SUPFAM" id="SSF57924">
    <property type="entry name" value="Inhibitor of apoptosis (IAP) repeat"/>
    <property type="match status" value="2"/>
</dbReference>
<feature type="compositionally biased region" description="Acidic residues" evidence="3">
    <location>
        <begin position="300"/>
        <end position="311"/>
    </location>
</feature>
<dbReference type="PANTHER" id="PTHR46771">
    <property type="entry name" value="DETERIN"/>
    <property type="match status" value="1"/>
</dbReference>
<feature type="compositionally biased region" description="Polar residues" evidence="3">
    <location>
        <begin position="442"/>
        <end position="452"/>
    </location>
</feature>
<reference evidence="4 5" key="1">
    <citation type="journal article" date="2018" name="Evol. Lett.">
        <title>Horizontal gene cluster transfer increased hallucinogenic mushroom diversity.</title>
        <authorList>
            <person name="Reynolds H.T."/>
            <person name="Vijayakumar V."/>
            <person name="Gluck-Thaler E."/>
            <person name="Korotkin H.B."/>
            <person name="Matheny P.B."/>
            <person name="Slot J.C."/>
        </authorList>
    </citation>
    <scope>NUCLEOTIDE SEQUENCE [LARGE SCALE GENOMIC DNA]</scope>
    <source>
        <strain evidence="4 5">2629</strain>
    </source>
</reference>
<keyword evidence="5" id="KW-1185">Reference proteome</keyword>
<dbReference type="AlphaFoldDB" id="A0A409VG02"/>
<dbReference type="FunCoup" id="A0A409VG02">
    <property type="interactions" value="120"/>
</dbReference>
<dbReference type="InterPro" id="IPR051190">
    <property type="entry name" value="Baculoviral_IAP"/>
</dbReference>
<dbReference type="Pfam" id="PF00653">
    <property type="entry name" value="BIR"/>
    <property type="match status" value="2"/>
</dbReference>
<name>A0A409VG02_9AGAR</name>
<dbReference type="PANTHER" id="PTHR46771:SF5">
    <property type="entry name" value="DETERIN"/>
    <property type="match status" value="1"/>
</dbReference>
<dbReference type="STRING" id="181874.A0A409VG02"/>
<dbReference type="PROSITE" id="PS50143">
    <property type="entry name" value="BIR_REPEAT_2"/>
    <property type="match status" value="2"/>
</dbReference>
<feature type="compositionally biased region" description="Low complexity" evidence="3">
    <location>
        <begin position="271"/>
        <end position="284"/>
    </location>
</feature>
<dbReference type="EMBL" id="NHTK01006072">
    <property type="protein sequence ID" value="PPQ65169.1"/>
    <property type="molecule type" value="Genomic_DNA"/>
</dbReference>
<evidence type="ECO:0000313" key="4">
    <source>
        <dbReference type="EMBL" id="PPQ65169.1"/>
    </source>
</evidence>
<feature type="compositionally biased region" description="Polar residues" evidence="3">
    <location>
        <begin position="252"/>
        <end position="263"/>
    </location>
</feature>
<dbReference type="CDD" id="cd00022">
    <property type="entry name" value="BIR"/>
    <property type="match status" value="2"/>
</dbReference>
<keyword evidence="1" id="KW-0479">Metal-binding</keyword>
<protein>
    <recommendedName>
        <fullName evidence="6">BIR-domain-containing protein</fullName>
    </recommendedName>
</protein>
<feature type="region of interest" description="Disordered" evidence="3">
    <location>
        <begin position="673"/>
        <end position="744"/>
    </location>
</feature>
<evidence type="ECO:0000256" key="1">
    <source>
        <dbReference type="ARBA" id="ARBA00022723"/>
    </source>
</evidence>
<evidence type="ECO:0000313" key="5">
    <source>
        <dbReference type="Proteomes" id="UP000284842"/>
    </source>
</evidence>
<evidence type="ECO:0000256" key="2">
    <source>
        <dbReference type="ARBA" id="ARBA00022833"/>
    </source>
</evidence>
<feature type="region of interest" description="Disordered" evidence="3">
    <location>
        <begin position="183"/>
        <end position="660"/>
    </location>
</feature>
<dbReference type="OrthoDB" id="2196114at2759"/>